<evidence type="ECO:0000313" key="2">
    <source>
        <dbReference type="EMBL" id="TQE02074.1"/>
    </source>
</evidence>
<evidence type="ECO:0000256" key="1">
    <source>
        <dbReference type="SAM" id="Phobius"/>
    </source>
</evidence>
<keyword evidence="1" id="KW-0472">Membrane</keyword>
<dbReference type="EMBL" id="VIEB01000183">
    <property type="protein sequence ID" value="TQE02074.1"/>
    <property type="molecule type" value="Genomic_DNA"/>
</dbReference>
<dbReference type="Proteomes" id="UP000315295">
    <property type="component" value="Unassembled WGS sequence"/>
</dbReference>
<name>A0A540MTF5_MALBA</name>
<feature type="transmembrane region" description="Helical" evidence="1">
    <location>
        <begin position="28"/>
        <end position="47"/>
    </location>
</feature>
<reference evidence="2 3" key="1">
    <citation type="journal article" date="2019" name="G3 (Bethesda)">
        <title>Sequencing of a Wild Apple (Malus baccata) Genome Unravels the Differences Between Cultivated and Wild Apple Species Regarding Disease Resistance and Cold Tolerance.</title>
        <authorList>
            <person name="Chen X."/>
        </authorList>
    </citation>
    <scope>NUCLEOTIDE SEQUENCE [LARGE SCALE GENOMIC DNA]</scope>
    <source>
        <strain evidence="3">cv. Shandingzi</strain>
        <tissue evidence="2">Leaves</tissue>
    </source>
</reference>
<dbReference type="AlphaFoldDB" id="A0A540MTF5"/>
<keyword evidence="3" id="KW-1185">Reference proteome</keyword>
<accession>A0A540MTF5</accession>
<organism evidence="2 3">
    <name type="scientific">Malus baccata</name>
    <name type="common">Siberian crab apple</name>
    <name type="synonym">Pyrus baccata</name>
    <dbReference type="NCBI Taxonomy" id="106549"/>
    <lineage>
        <taxon>Eukaryota</taxon>
        <taxon>Viridiplantae</taxon>
        <taxon>Streptophyta</taxon>
        <taxon>Embryophyta</taxon>
        <taxon>Tracheophyta</taxon>
        <taxon>Spermatophyta</taxon>
        <taxon>Magnoliopsida</taxon>
        <taxon>eudicotyledons</taxon>
        <taxon>Gunneridae</taxon>
        <taxon>Pentapetalae</taxon>
        <taxon>rosids</taxon>
        <taxon>fabids</taxon>
        <taxon>Rosales</taxon>
        <taxon>Rosaceae</taxon>
        <taxon>Amygdaloideae</taxon>
        <taxon>Maleae</taxon>
        <taxon>Malus</taxon>
    </lineage>
</organism>
<comment type="caution">
    <text evidence="2">The sequence shown here is derived from an EMBL/GenBank/DDBJ whole genome shotgun (WGS) entry which is preliminary data.</text>
</comment>
<evidence type="ECO:0000313" key="3">
    <source>
        <dbReference type="Proteomes" id="UP000315295"/>
    </source>
</evidence>
<feature type="transmembrane region" description="Helical" evidence="1">
    <location>
        <begin position="59"/>
        <end position="79"/>
    </location>
</feature>
<keyword evidence="1" id="KW-0812">Transmembrane</keyword>
<keyword evidence="1" id="KW-1133">Transmembrane helix</keyword>
<proteinExistence type="predicted"/>
<sequence>MSGGDLGVSVFPEDYFAYLYPDASVDRIFSIMYLVVGLFYLFLIIFYSYKSEAYIRINVGLSLFVVSLLVVPLMDVFYIKGRNMARSVLQVMGANINSHNFDENLDDGCPEEMSKGRRISITQFKSFCMNRGKQSDAPISAGSK</sequence>
<protein>
    <submittedName>
        <fullName evidence="2">Uncharacterized protein</fullName>
    </submittedName>
</protein>
<dbReference type="STRING" id="106549.A0A540MTF5"/>
<gene>
    <name evidence="2" type="ORF">C1H46_012302</name>
</gene>